<organism evidence="1">
    <name type="scientific">Rhizophora mucronata</name>
    <name type="common">Asiatic mangrove</name>
    <dbReference type="NCBI Taxonomy" id="61149"/>
    <lineage>
        <taxon>Eukaryota</taxon>
        <taxon>Viridiplantae</taxon>
        <taxon>Streptophyta</taxon>
        <taxon>Embryophyta</taxon>
        <taxon>Tracheophyta</taxon>
        <taxon>Spermatophyta</taxon>
        <taxon>Magnoliopsida</taxon>
        <taxon>eudicotyledons</taxon>
        <taxon>Gunneridae</taxon>
        <taxon>Pentapetalae</taxon>
        <taxon>rosids</taxon>
        <taxon>fabids</taxon>
        <taxon>Malpighiales</taxon>
        <taxon>Rhizophoraceae</taxon>
        <taxon>Rhizophora</taxon>
    </lineage>
</organism>
<reference evidence="1" key="1">
    <citation type="submission" date="2018-02" db="EMBL/GenBank/DDBJ databases">
        <title>Rhizophora mucronata_Transcriptome.</title>
        <authorList>
            <person name="Meera S.P."/>
            <person name="Sreeshan A."/>
            <person name="Augustine A."/>
        </authorList>
    </citation>
    <scope>NUCLEOTIDE SEQUENCE</scope>
    <source>
        <tissue evidence="1">Leaf</tissue>
    </source>
</reference>
<accession>A0A2P2P7N4</accession>
<evidence type="ECO:0000313" key="1">
    <source>
        <dbReference type="EMBL" id="MBX50780.1"/>
    </source>
</evidence>
<proteinExistence type="predicted"/>
<name>A0A2P2P7N4_RHIMU</name>
<dbReference type="EMBL" id="GGEC01070296">
    <property type="protein sequence ID" value="MBX50780.1"/>
    <property type="molecule type" value="Transcribed_RNA"/>
</dbReference>
<sequence length="38" mass="4365">MKLVANLSPNIVFSISIWRPSENTWFRKCSIFAGPLLQ</sequence>
<protein>
    <submittedName>
        <fullName evidence="1">Uncharacterized protein</fullName>
    </submittedName>
</protein>
<dbReference type="AlphaFoldDB" id="A0A2P2P7N4"/>